<dbReference type="GeneID" id="106478109"/>
<comment type="similarity">
    <text evidence="6">Belongs to the mitochondrion-specific ribosomal protein mL45 family.</text>
</comment>
<evidence type="ECO:0000256" key="3">
    <source>
        <dbReference type="ARBA" id="ARBA00022980"/>
    </source>
</evidence>
<dbReference type="RefSeq" id="XP_013794078.1">
    <property type="nucleotide sequence ID" value="XM_013938624.2"/>
</dbReference>
<keyword evidence="2" id="KW-0809">Transit peptide</keyword>
<name>A0ABM1C4N8_LIMPO</name>
<sequence length="353" mass="40886">MAPTCKTIFCFGINTTKYFWKVVGFSNAQNALCRNLFTISPIYESYLKPSFLSGIMSIRQKHWDPKFKKERSKKMIKVKLPDYEEMYQNKDLTPDEIRAKMKEKGVAPPRPWMEKPIYISCTGAIFEPYVPPEGDGKISVISTAGAKQRMTFLEKKGKSYLAIRKIRSFEDDFDVPELAEKAQTIYIEAIKALVAKNKHKVHELVTEKCYPELMYQTYRKTIRWDFIKSLEPPRVVQVRCTDVLTKDNVYAQVTVRMHSQQTLAIYDRFGRLMYGSEAVVKDVLEYVVLEKHLANQYGMWRIHGKIVPEWMPPKDPILKTFIKKDFHAEPKTDTVVPTGDVIVQKSDMSTVAV</sequence>
<evidence type="ECO:0000256" key="5">
    <source>
        <dbReference type="ARBA" id="ARBA00023274"/>
    </source>
</evidence>
<evidence type="ECO:0000256" key="8">
    <source>
        <dbReference type="ARBA" id="ARBA00043031"/>
    </source>
</evidence>
<dbReference type="Pfam" id="PF04280">
    <property type="entry name" value="Tim44"/>
    <property type="match status" value="1"/>
</dbReference>
<gene>
    <name evidence="11" type="primary">LOC106478109</name>
</gene>
<dbReference type="SMART" id="SM00978">
    <property type="entry name" value="Tim44"/>
    <property type="match status" value="1"/>
</dbReference>
<dbReference type="SUPFAM" id="SSF54427">
    <property type="entry name" value="NTF2-like"/>
    <property type="match status" value="1"/>
</dbReference>
<evidence type="ECO:0000256" key="6">
    <source>
        <dbReference type="ARBA" id="ARBA00038073"/>
    </source>
</evidence>
<dbReference type="InterPro" id="IPR032710">
    <property type="entry name" value="NTF2-like_dom_sf"/>
</dbReference>
<evidence type="ECO:0000313" key="11">
    <source>
        <dbReference type="RefSeq" id="XP_013794078.1"/>
    </source>
</evidence>
<accession>A0ABM1C4N8</accession>
<keyword evidence="4" id="KW-0496">Mitochondrion</keyword>
<evidence type="ECO:0000256" key="7">
    <source>
        <dbReference type="ARBA" id="ARBA00039448"/>
    </source>
</evidence>
<dbReference type="InterPro" id="IPR051975">
    <property type="entry name" value="mtLSU_mL45"/>
</dbReference>
<evidence type="ECO:0000313" key="10">
    <source>
        <dbReference type="Proteomes" id="UP000694941"/>
    </source>
</evidence>
<dbReference type="PANTHER" id="PTHR28554">
    <property type="entry name" value="39S RIBOSOMAL PROTEIN L45, MITOCHONDRIAL"/>
    <property type="match status" value="1"/>
</dbReference>
<reference evidence="11" key="1">
    <citation type="submission" date="2025-08" db="UniProtKB">
        <authorList>
            <consortium name="RefSeq"/>
        </authorList>
    </citation>
    <scope>IDENTIFICATION</scope>
    <source>
        <tissue evidence="11">Muscle</tissue>
    </source>
</reference>
<evidence type="ECO:0000256" key="2">
    <source>
        <dbReference type="ARBA" id="ARBA00022946"/>
    </source>
</evidence>
<keyword evidence="5" id="KW-0687">Ribonucleoprotein</keyword>
<proteinExistence type="inferred from homology"/>
<dbReference type="Proteomes" id="UP000694941">
    <property type="component" value="Unplaced"/>
</dbReference>
<keyword evidence="3 11" id="KW-0689">Ribosomal protein</keyword>
<protein>
    <recommendedName>
        <fullName evidence="7">Large ribosomal subunit protein mL45</fullName>
    </recommendedName>
    <alternativeName>
        <fullName evidence="8">39S ribosomal protein L45, mitochondrial</fullName>
    </alternativeName>
</protein>
<dbReference type="GO" id="GO:0005840">
    <property type="term" value="C:ribosome"/>
    <property type="evidence" value="ECO:0007669"/>
    <property type="project" value="UniProtKB-KW"/>
</dbReference>
<dbReference type="PANTHER" id="PTHR28554:SF1">
    <property type="entry name" value="LARGE RIBOSOMAL SUBUNIT PROTEIN ML45"/>
    <property type="match status" value="1"/>
</dbReference>
<organism evidence="10 11">
    <name type="scientific">Limulus polyphemus</name>
    <name type="common">Atlantic horseshoe crab</name>
    <dbReference type="NCBI Taxonomy" id="6850"/>
    <lineage>
        <taxon>Eukaryota</taxon>
        <taxon>Metazoa</taxon>
        <taxon>Ecdysozoa</taxon>
        <taxon>Arthropoda</taxon>
        <taxon>Chelicerata</taxon>
        <taxon>Merostomata</taxon>
        <taxon>Xiphosura</taxon>
        <taxon>Limulidae</taxon>
        <taxon>Limulus</taxon>
    </lineage>
</organism>
<evidence type="ECO:0000256" key="1">
    <source>
        <dbReference type="ARBA" id="ARBA00004173"/>
    </source>
</evidence>
<dbReference type="InterPro" id="IPR007379">
    <property type="entry name" value="Tim44-like_dom"/>
</dbReference>
<evidence type="ECO:0000259" key="9">
    <source>
        <dbReference type="SMART" id="SM00978"/>
    </source>
</evidence>
<feature type="domain" description="Tim44-like" evidence="9">
    <location>
        <begin position="159"/>
        <end position="307"/>
    </location>
</feature>
<evidence type="ECO:0000256" key="4">
    <source>
        <dbReference type="ARBA" id="ARBA00023128"/>
    </source>
</evidence>
<comment type="subcellular location">
    <subcellularLocation>
        <location evidence="1">Mitochondrion</location>
    </subcellularLocation>
</comment>
<dbReference type="Gene3D" id="3.10.450.240">
    <property type="match status" value="1"/>
</dbReference>
<keyword evidence="10" id="KW-1185">Reference proteome</keyword>